<accession>A0A7K1LIZ9</accession>
<evidence type="ECO:0000256" key="1">
    <source>
        <dbReference type="SAM" id="Phobius"/>
    </source>
</evidence>
<gene>
    <name evidence="2" type="ORF">GMA10_06650</name>
</gene>
<protein>
    <submittedName>
        <fullName evidence="2">Uncharacterized protein</fullName>
    </submittedName>
</protein>
<feature type="transmembrane region" description="Helical" evidence="1">
    <location>
        <begin position="46"/>
        <end position="70"/>
    </location>
</feature>
<comment type="caution">
    <text evidence="2">The sequence shown here is derived from an EMBL/GenBank/DDBJ whole genome shotgun (WGS) entry which is preliminary data.</text>
</comment>
<reference evidence="2 3" key="1">
    <citation type="submission" date="2019-12" db="EMBL/GenBank/DDBJ databases">
        <authorList>
            <person name="Li J."/>
            <person name="Shi Y."/>
            <person name="Xu G."/>
            <person name="Xiao D."/>
            <person name="Ran X."/>
        </authorList>
    </citation>
    <scope>NUCLEOTIDE SEQUENCE [LARGE SCALE GENOMIC DNA]</scope>
    <source>
        <strain evidence="2 3">JCM 15915</strain>
    </source>
</reference>
<evidence type="ECO:0000313" key="2">
    <source>
        <dbReference type="EMBL" id="MUN54892.1"/>
    </source>
</evidence>
<dbReference type="RefSeq" id="WP_129314978.1">
    <property type="nucleotide sequence ID" value="NZ_JBFCQO010000005.1"/>
</dbReference>
<dbReference type="OrthoDB" id="4878860at2"/>
<keyword evidence="1" id="KW-1133">Transmembrane helix</keyword>
<dbReference type="Proteomes" id="UP000462152">
    <property type="component" value="Unassembled WGS sequence"/>
</dbReference>
<feature type="transmembrane region" description="Helical" evidence="1">
    <location>
        <begin position="21"/>
        <end position="40"/>
    </location>
</feature>
<keyword evidence="1" id="KW-0472">Membrane</keyword>
<dbReference type="EMBL" id="WOGT01000003">
    <property type="protein sequence ID" value="MUN54892.1"/>
    <property type="molecule type" value="Genomic_DNA"/>
</dbReference>
<proteinExistence type="predicted"/>
<sequence>MTSPSPAEDQTNPRHHHSLVYRSRITILLSVAGLVASLLSTSPVGAAALVVSMILMIAAALWCILTMVALKRIRAGWIGYVVLSLVLLADLYFAANAGVNLALWGVTSEYRECVENSLTISSGDGCRQSLYDSMMSKIHW</sequence>
<feature type="transmembrane region" description="Helical" evidence="1">
    <location>
        <begin position="77"/>
        <end position="95"/>
    </location>
</feature>
<name>A0A7K1LIZ9_9MICC</name>
<keyword evidence="1" id="KW-0812">Transmembrane</keyword>
<evidence type="ECO:0000313" key="3">
    <source>
        <dbReference type="Proteomes" id="UP000462152"/>
    </source>
</evidence>
<organism evidence="2 3">
    <name type="scientific">Rothia koreensis</name>
    <dbReference type="NCBI Taxonomy" id="592378"/>
    <lineage>
        <taxon>Bacteria</taxon>
        <taxon>Bacillati</taxon>
        <taxon>Actinomycetota</taxon>
        <taxon>Actinomycetes</taxon>
        <taxon>Micrococcales</taxon>
        <taxon>Micrococcaceae</taxon>
        <taxon>Rothia</taxon>
    </lineage>
</organism>
<keyword evidence="3" id="KW-1185">Reference proteome</keyword>
<dbReference type="AlphaFoldDB" id="A0A7K1LIZ9"/>